<keyword evidence="2" id="KW-1003">Cell membrane</keyword>
<evidence type="ECO:0000256" key="2">
    <source>
        <dbReference type="ARBA" id="ARBA00022475"/>
    </source>
</evidence>
<evidence type="ECO:0000313" key="9">
    <source>
        <dbReference type="Proteomes" id="UP000243250"/>
    </source>
</evidence>
<dbReference type="EMBL" id="FOYS01000001">
    <property type="protein sequence ID" value="SFR33256.1"/>
    <property type="molecule type" value="Genomic_DNA"/>
</dbReference>
<keyword evidence="5 6" id="KW-0472">Membrane</keyword>
<evidence type="ECO:0000259" key="7">
    <source>
        <dbReference type="Pfam" id="PF13396"/>
    </source>
</evidence>
<dbReference type="Pfam" id="PF13396">
    <property type="entry name" value="PLDc_N"/>
    <property type="match status" value="1"/>
</dbReference>
<dbReference type="OrthoDB" id="248255at2157"/>
<keyword evidence="3 6" id="KW-0812">Transmembrane</keyword>
<feature type="transmembrane region" description="Helical" evidence="6">
    <location>
        <begin position="35"/>
        <end position="56"/>
    </location>
</feature>
<gene>
    <name evidence="8" type="ORF">SAMN04488124_0269</name>
</gene>
<name>A0A1I6FTL9_9EURY</name>
<keyword evidence="9" id="KW-1185">Reference proteome</keyword>
<protein>
    <submittedName>
        <fullName evidence="8">Phospholipase_D-nuclease N-terminal</fullName>
    </submittedName>
</protein>
<dbReference type="InterPro" id="IPR027379">
    <property type="entry name" value="CLS_N"/>
</dbReference>
<feature type="transmembrane region" description="Helical" evidence="6">
    <location>
        <begin position="68"/>
        <end position="89"/>
    </location>
</feature>
<organism evidence="8 9">
    <name type="scientific">Halogeometricum limi</name>
    <dbReference type="NCBI Taxonomy" id="555875"/>
    <lineage>
        <taxon>Archaea</taxon>
        <taxon>Methanobacteriati</taxon>
        <taxon>Methanobacteriota</taxon>
        <taxon>Stenosarchaea group</taxon>
        <taxon>Halobacteria</taxon>
        <taxon>Halobacteriales</taxon>
        <taxon>Haloferacaceae</taxon>
        <taxon>Halogeometricum</taxon>
    </lineage>
</organism>
<evidence type="ECO:0000256" key="3">
    <source>
        <dbReference type="ARBA" id="ARBA00022692"/>
    </source>
</evidence>
<sequence>MATTRSPLFVLSALVLAAFVPLAVMWVAVAGWSGIGYLLGFALYFLVFHLVIPARVYVHARDNGSNAVLAWTALAFVLPVLGAAVYFLVGMAFDRVEPTA</sequence>
<evidence type="ECO:0000256" key="1">
    <source>
        <dbReference type="ARBA" id="ARBA00004651"/>
    </source>
</evidence>
<feature type="transmembrane region" description="Helical" evidence="6">
    <location>
        <begin position="7"/>
        <end position="29"/>
    </location>
</feature>
<dbReference type="GO" id="GO:0005886">
    <property type="term" value="C:plasma membrane"/>
    <property type="evidence" value="ECO:0007669"/>
    <property type="project" value="UniProtKB-SubCell"/>
</dbReference>
<feature type="domain" description="Cardiolipin synthase N-terminal" evidence="7">
    <location>
        <begin position="61"/>
        <end position="90"/>
    </location>
</feature>
<proteinExistence type="predicted"/>
<dbReference type="AlphaFoldDB" id="A0A1I6FTL9"/>
<comment type="subcellular location">
    <subcellularLocation>
        <location evidence="1">Cell membrane</location>
        <topology evidence="1">Multi-pass membrane protein</topology>
    </subcellularLocation>
</comment>
<evidence type="ECO:0000256" key="4">
    <source>
        <dbReference type="ARBA" id="ARBA00022989"/>
    </source>
</evidence>
<dbReference type="RefSeq" id="WP_089876037.1">
    <property type="nucleotide sequence ID" value="NZ_FOYS01000001.1"/>
</dbReference>
<accession>A0A1I6FTL9</accession>
<keyword evidence="4 6" id="KW-1133">Transmembrane helix</keyword>
<evidence type="ECO:0000256" key="5">
    <source>
        <dbReference type="ARBA" id="ARBA00023136"/>
    </source>
</evidence>
<evidence type="ECO:0000313" key="8">
    <source>
        <dbReference type="EMBL" id="SFR33256.1"/>
    </source>
</evidence>
<reference evidence="9" key="1">
    <citation type="submission" date="2016-10" db="EMBL/GenBank/DDBJ databases">
        <authorList>
            <person name="Varghese N."/>
            <person name="Submissions S."/>
        </authorList>
    </citation>
    <scope>NUCLEOTIDE SEQUENCE [LARGE SCALE GENOMIC DNA]</scope>
    <source>
        <strain evidence="9">CGMCC 1.8711</strain>
    </source>
</reference>
<evidence type="ECO:0000256" key="6">
    <source>
        <dbReference type="SAM" id="Phobius"/>
    </source>
</evidence>
<dbReference type="Proteomes" id="UP000243250">
    <property type="component" value="Unassembled WGS sequence"/>
</dbReference>